<dbReference type="EMBL" id="AMCI01003577">
    <property type="protein sequence ID" value="EJW99980.1"/>
    <property type="molecule type" value="Genomic_DNA"/>
</dbReference>
<comment type="caution">
    <text evidence="1">The sequence shown here is derived from an EMBL/GenBank/DDBJ whole genome shotgun (WGS) entry which is preliminary data.</text>
</comment>
<dbReference type="NCBIfam" id="TIGR03511">
    <property type="entry name" value="GldH_lipo"/>
    <property type="match status" value="1"/>
</dbReference>
<organism evidence="1">
    <name type="scientific">gut metagenome</name>
    <dbReference type="NCBI Taxonomy" id="749906"/>
    <lineage>
        <taxon>unclassified sequences</taxon>
        <taxon>metagenomes</taxon>
        <taxon>organismal metagenomes</taxon>
    </lineage>
</organism>
<dbReference type="AlphaFoldDB" id="J9CIS7"/>
<accession>J9CIS7</accession>
<name>J9CIS7_9ZZZZ</name>
<sequence>MKPLFYLWGLLLLITACHRSPIAYEYQPTPTDGWEPGDTLHFTTDTLTENGTYQLHIGVRTATAISYPYHSLWLVIQQDWQRPSHQQTDTIECQLANRQGDKTGQGVTLYQYELPVTQIQLEEGNYAQIRVHHIMRNDLLTGIADVGIKLEKVHQE</sequence>
<protein>
    <submittedName>
        <fullName evidence="1">Gliding motility protein</fullName>
    </submittedName>
</protein>
<dbReference type="PROSITE" id="PS51257">
    <property type="entry name" value="PROKAR_LIPOPROTEIN"/>
    <property type="match status" value="1"/>
</dbReference>
<reference evidence="1" key="1">
    <citation type="journal article" date="2012" name="PLoS ONE">
        <title>Gene sets for utilization of primary and secondary nutrition supplies in the distal gut of endangered iberian lynx.</title>
        <authorList>
            <person name="Alcaide M."/>
            <person name="Messina E."/>
            <person name="Richter M."/>
            <person name="Bargiela R."/>
            <person name="Peplies J."/>
            <person name="Huws S.A."/>
            <person name="Newbold C.J."/>
            <person name="Golyshin P.N."/>
            <person name="Simon M.A."/>
            <person name="Lopez G."/>
            <person name="Yakimov M.M."/>
            <person name="Ferrer M."/>
        </authorList>
    </citation>
    <scope>NUCLEOTIDE SEQUENCE</scope>
</reference>
<proteinExistence type="predicted"/>
<dbReference type="Pfam" id="PF14109">
    <property type="entry name" value="GldH_lipo"/>
    <property type="match status" value="1"/>
</dbReference>
<dbReference type="InterPro" id="IPR020018">
    <property type="entry name" value="Motility-assoc_lipoprot_GldH"/>
</dbReference>
<gene>
    <name evidence="1" type="ORF">EVA_11913</name>
</gene>
<evidence type="ECO:0000313" key="1">
    <source>
        <dbReference type="EMBL" id="EJW99980.1"/>
    </source>
</evidence>